<proteinExistence type="inferred from homology"/>
<evidence type="ECO:0000256" key="1">
    <source>
        <dbReference type="ARBA" id="ARBA00009234"/>
    </source>
</evidence>
<dbReference type="Pfam" id="PF12638">
    <property type="entry name" value="Staygreen"/>
    <property type="match status" value="1"/>
</dbReference>
<dbReference type="AlphaFoldDB" id="A0AAW2P8M0"/>
<gene>
    <name evidence="3" type="ORF">Scaly_1543700</name>
</gene>
<dbReference type="PANTHER" id="PTHR31750">
    <property type="entry name" value="PROTEIN STAY-GREEN 1, CHLOROPLASTIC-RELATED"/>
    <property type="match status" value="1"/>
</dbReference>
<organism evidence="3">
    <name type="scientific">Sesamum calycinum</name>
    <dbReference type="NCBI Taxonomy" id="2727403"/>
    <lineage>
        <taxon>Eukaryota</taxon>
        <taxon>Viridiplantae</taxon>
        <taxon>Streptophyta</taxon>
        <taxon>Embryophyta</taxon>
        <taxon>Tracheophyta</taxon>
        <taxon>Spermatophyta</taxon>
        <taxon>Magnoliopsida</taxon>
        <taxon>eudicotyledons</taxon>
        <taxon>Gunneridae</taxon>
        <taxon>Pentapetalae</taxon>
        <taxon>asterids</taxon>
        <taxon>lamiids</taxon>
        <taxon>Lamiales</taxon>
        <taxon>Pedaliaceae</taxon>
        <taxon>Sesamum</taxon>
    </lineage>
</organism>
<comment type="similarity">
    <text evidence="1">Belongs to the staygreen family.</text>
</comment>
<sequence length="189" mass="21556">MSQAFTPCSAIHSRFQCSTTFLQFPFFQAARLLGPPARFEASKLKRDQLKGWYSKDDVVAEWTDVNGNLFLNVHCYVSGPNSLLDMAAEFRYHIFSKELPLVLEAVVFGDSDLFREHKQLMDALVRVYFHSSSKKYNRMECWGPLKDAALGKGVDKINAFLFASKQSAHAHKFWGSPKSIFQALFTFLL</sequence>
<reference evidence="3" key="1">
    <citation type="submission" date="2020-06" db="EMBL/GenBank/DDBJ databases">
        <authorList>
            <person name="Li T."/>
            <person name="Hu X."/>
            <person name="Zhang T."/>
            <person name="Song X."/>
            <person name="Zhang H."/>
            <person name="Dai N."/>
            <person name="Sheng W."/>
            <person name="Hou X."/>
            <person name="Wei L."/>
        </authorList>
    </citation>
    <scope>NUCLEOTIDE SEQUENCE</scope>
    <source>
        <strain evidence="3">KEN8</strain>
        <tissue evidence="3">Leaf</tissue>
    </source>
</reference>
<name>A0AAW2P8M0_9LAMI</name>
<dbReference type="InterPro" id="IPR024438">
    <property type="entry name" value="Staygreen"/>
</dbReference>
<feature type="domain" description="Staygreen protein" evidence="2">
    <location>
        <begin position="43"/>
        <end position="148"/>
    </location>
</feature>
<accession>A0AAW2P8M0</accession>
<protein>
    <submittedName>
        <fullName evidence="3">Magnesium dechelatase SGRL, chloroplastic</fullName>
    </submittedName>
</protein>
<reference evidence="3" key="2">
    <citation type="journal article" date="2024" name="Plant">
        <title>Genomic evolution and insights into agronomic trait innovations of Sesamum species.</title>
        <authorList>
            <person name="Miao H."/>
            <person name="Wang L."/>
            <person name="Qu L."/>
            <person name="Liu H."/>
            <person name="Sun Y."/>
            <person name="Le M."/>
            <person name="Wang Q."/>
            <person name="Wei S."/>
            <person name="Zheng Y."/>
            <person name="Lin W."/>
            <person name="Duan Y."/>
            <person name="Cao H."/>
            <person name="Xiong S."/>
            <person name="Wang X."/>
            <person name="Wei L."/>
            <person name="Li C."/>
            <person name="Ma Q."/>
            <person name="Ju M."/>
            <person name="Zhao R."/>
            <person name="Li G."/>
            <person name="Mu C."/>
            <person name="Tian Q."/>
            <person name="Mei H."/>
            <person name="Zhang T."/>
            <person name="Gao T."/>
            <person name="Zhang H."/>
        </authorList>
    </citation>
    <scope>NUCLEOTIDE SEQUENCE</scope>
    <source>
        <strain evidence="3">KEN8</strain>
    </source>
</reference>
<dbReference type="EMBL" id="JACGWM010000009">
    <property type="protein sequence ID" value="KAL0351550.1"/>
    <property type="molecule type" value="Genomic_DNA"/>
</dbReference>
<comment type="caution">
    <text evidence="3">The sequence shown here is derived from an EMBL/GenBank/DDBJ whole genome shotgun (WGS) entry which is preliminary data.</text>
</comment>
<evidence type="ECO:0000313" key="3">
    <source>
        <dbReference type="EMBL" id="KAL0351550.1"/>
    </source>
</evidence>
<evidence type="ECO:0000259" key="2">
    <source>
        <dbReference type="Pfam" id="PF12638"/>
    </source>
</evidence>
<dbReference type="PANTHER" id="PTHR31750:SF18">
    <property type="entry name" value="MAGNESIUM DECHELATASE SGRL, CHLOROPLASTIC"/>
    <property type="match status" value="1"/>
</dbReference>